<protein>
    <submittedName>
        <fullName evidence="1">Uncharacterized protein</fullName>
    </submittedName>
</protein>
<organism evidence="1 2">
    <name type="scientific">Dorcoceras hygrometricum</name>
    <dbReference type="NCBI Taxonomy" id="472368"/>
    <lineage>
        <taxon>Eukaryota</taxon>
        <taxon>Viridiplantae</taxon>
        <taxon>Streptophyta</taxon>
        <taxon>Embryophyta</taxon>
        <taxon>Tracheophyta</taxon>
        <taxon>Spermatophyta</taxon>
        <taxon>Magnoliopsida</taxon>
        <taxon>eudicotyledons</taxon>
        <taxon>Gunneridae</taxon>
        <taxon>Pentapetalae</taxon>
        <taxon>asterids</taxon>
        <taxon>lamiids</taxon>
        <taxon>Lamiales</taxon>
        <taxon>Gesneriaceae</taxon>
        <taxon>Didymocarpoideae</taxon>
        <taxon>Trichosporeae</taxon>
        <taxon>Loxocarpinae</taxon>
        <taxon>Dorcoceras</taxon>
    </lineage>
</organism>
<dbReference type="AlphaFoldDB" id="A0A2Z7C291"/>
<keyword evidence="2" id="KW-1185">Reference proteome</keyword>
<name>A0A2Z7C291_9LAMI</name>
<sequence>MQRAIKKHTLEFVYSGIFNPLRCTRRDGHGSVWIHYLYWAISDDEPHILILSRQVNNYQINNDPPNTYNLRASPGSIHNIITGLKEMGIDQLGFQSVQLGYLKILQMGNTDPNNTNAGKEYENIGHQGLLIAGSNLNRAYIPAQCINQGNHWSVIFRPVIHHSSVVFRHNQSVGHHSDDSVVPFRHDTSVGQSQRGSISGSQSIKAQYYATSTDLTRHDYSTCPTASPLVTAHSRSCPEAKFVKEISYLSSQLHFSSLILTLRTHSCFYLAKQLLTARIKLNHLPKSSRELKNSRV</sequence>
<reference evidence="1 2" key="1">
    <citation type="journal article" date="2015" name="Proc. Natl. Acad. Sci. U.S.A.">
        <title>The resurrection genome of Boea hygrometrica: A blueprint for survival of dehydration.</title>
        <authorList>
            <person name="Xiao L."/>
            <person name="Yang G."/>
            <person name="Zhang L."/>
            <person name="Yang X."/>
            <person name="Zhao S."/>
            <person name="Ji Z."/>
            <person name="Zhou Q."/>
            <person name="Hu M."/>
            <person name="Wang Y."/>
            <person name="Chen M."/>
            <person name="Xu Y."/>
            <person name="Jin H."/>
            <person name="Xiao X."/>
            <person name="Hu G."/>
            <person name="Bao F."/>
            <person name="Hu Y."/>
            <person name="Wan P."/>
            <person name="Li L."/>
            <person name="Deng X."/>
            <person name="Kuang T."/>
            <person name="Xiang C."/>
            <person name="Zhu J.K."/>
            <person name="Oliver M.J."/>
            <person name="He Y."/>
        </authorList>
    </citation>
    <scope>NUCLEOTIDE SEQUENCE [LARGE SCALE GENOMIC DNA]</scope>
    <source>
        <strain evidence="2">cv. XS01</strain>
    </source>
</reference>
<dbReference type="EMBL" id="KQ999859">
    <property type="protein sequence ID" value="KZV40827.1"/>
    <property type="molecule type" value="Genomic_DNA"/>
</dbReference>
<evidence type="ECO:0000313" key="1">
    <source>
        <dbReference type="EMBL" id="KZV40827.1"/>
    </source>
</evidence>
<proteinExistence type="predicted"/>
<dbReference type="Proteomes" id="UP000250235">
    <property type="component" value="Unassembled WGS sequence"/>
</dbReference>
<gene>
    <name evidence="1" type="ORF">F511_23149</name>
</gene>
<evidence type="ECO:0000313" key="2">
    <source>
        <dbReference type="Proteomes" id="UP000250235"/>
    </source>
</evidence>
<accession>A0A2Z7C291</accession>